<dbReference type="PANTHER" id="PTHR12227:SF0">
    <property type="entry name" value="GLYCERATE KINASE"/>
    <property type="match status" value="1"/>
</dbReference>
<name>A0A0G0P4X6_9BACT</name>
<dbReference type="PANTHER" id="PTHR12227">
    <property type="entry name" value="GLYCERATE KINASE"/>
    <property type="match status" value="1"/>
</dbReference>
<dbReference type="InterPro" id="IPR025286">
    <property type="entry name" value="MOFRL_assoc_dom"/>
</dbReference>
<dbReference type="SUPFAM" id="SSF82544">
    <property type="entry name" value="GckA/TtuD-like"/>
    <property type="match status" value="1"/>
</dbReference>
<gene>
    <name evidence="3" type="ORF">UT53_C0025G0007</name>
</gene>
<evidence type="ECO:0000313" key="4">
    <source>
        <dbReference type="Proteomes" id="UP000034764"/>
    </source>
</evidence>
<dbReference type="EMBL" id="LBXD01000025">
    <property type="protein sequence ID" value="KKR23309.1"/>
    <property type="molecule type" value="Genomic_DNA"/>
</dbReference>
<sequence>MGFNGLELDTMEHRIKNYEQLATDTYRRDALDIAEAGLEAICTESIINNSIKIDGEYLHINDEIFKLSDYRSVKVIGFGKASSKAARALEKILGSRITAGIVIDKEPNTCETIKVYRGTHPRPSLENFSVAKDIIALAENPDEKDLFIVVVSGGGSALLCWPEAECLRGQELYDAFLKSGETIKELNTVRKHISLVKGGGLAKILFPATVIGLIFSDIPGEYYDQVASGPTFIDASTKKEAEGIVESLNMAALETLGKLELFETPKEKKYFEKVHNFVLVSNHTALEAMVNKAQELGYESKILDAENYESADETISKLKINHKSKSVILMGGEIRLKIDKLGGSGGRNSYLTSKAINKLENSVLISLASDGTDNGESAGAIVDNTTLVRAQSLGIDFDDHIQRYDTYDLFEKLKGTIYTGPTGANVSDLIIYLIK</sequence>
<dbReference type="InterPro" id="IPR038614">
    <property type="entry name" value="GK_N_sf"/>
</dbReference>
<evidence type="ECO:0008006" key="5">
    <source>
        <dbReference type="Google" id="ProtNLM"/>
    </source>
</evidence>
<dbReference type="Pfam" id="PF13660">
    <property type="entry name" value="DUF4147"/>
    <property type="match status" value="1"/>
</dbReference>
<feature type="domain" description="MOFRL" evidence="1">
    <location>
        <begin position="327"/>
        <end position="428"/>
    </location>
</feature>
<evidence type="ECO:0000313" key="3">
    <source>
        <dbReference type="EMBL" id="KKR23309.1"/>
    </source>
</evidence>
<dbReference type="GO" id="GO:0005737">
    <property type="term" value="C:cytoplasm"/>
    <property type="evidence" value="ECO:0007669"/>
    <property type="project" value="TreeGrafter"/>
</dbReference>
<protein>
    <recommendedName>
        <fullName evidence="5">Glycerate 2-kinase</fullName>
    </recommendedName>
</protein>
<dbReference type="Pfam" id="PF05161">
    <property type="entry name" value="MOFRL"/>
    <property type="match status" value="1"/>
</dbReference>
<dbReference type="InterPro" id="IPR039760">
    <property type="entry name" value="MOFRL_protein"/>
</dbReference>
<dbReference type="Proteomes" id="UP000034764">
    <property type="component" value="Unassembled WGS sequence"/>
</dbReference>
<comment type="caution">
    <text evidence="3">The sequence shown here is derived from an EMBL/GenBank/DDBJ whole genome shotgun (WGS) entry which is preliminary data.</text>
</comment>
<proteinExistence type="predicted"/>
<dbReference type="Gene3D" id="3.40.50.10180">
    <property type="entry name" value="Glycerate kinase, MOFRL-like N-terminal domain"/>
    <property type="match status" value="1"/>
</dbReference>
<dbReference type="AlphaFoldDB" id="A0A0G0P4X6"/>
<evidence type="ECO:0000259" key="1">
    <source>
        <dbReference type="Pfam" id="PF05161"/>
    </source>
</evidence>
<dbReference type="GO" id="GO:0008887">
    <property type="term" value="F:glycerate kinase activity"/>
    <property type="evidence" value="ECO:0007669"/>
    <property type="project" value="InterPro"/>
</dbReference>
<organism evidence="3 4">
    <name type="scientific">Candidatus Yanofskybacteria bacterium GW2011_GWD2_39_48</name>
    <dbReference type="NCBI Taxonomy" id="1619031"/>
    <lineage>
        <taxon>Bacteria</taxon>
        <taxon>Candidatus Yanofskyibacteriota</taxon>
    </lineage>
</organism>
<dbReference type="InterPro" id="IPR037035">
    <property type="entry name" value="GK-like_C_sf"/>
</dbReference>
<dbReference type="PATRIC" id="fig|1619031.3.peg.430"/>
<dbReference type="InterPro" id="IPR007835">
    <property type="entry name" value="MOFRL"/>
</dbReference>
<dbReference type="Gene3D" id="3.40.1480.10">
    <property type="entry name" value="MOFRL domain"/>
    <property type="match status" value="1"/>
</dbReference>
<accession>A0A0G0P4X6</accession>
<feature type="domain" description="MOFRL-associated" evidence="2">
    <location>
        <begin position="30"/>
        <end position="251"/>
    </location>
</feature>
<evidence type="ECO:0000259" key="2">
    <source>
        <dbReference type="Pfam" id="PF13660"/>
    </source>
</evidence>
<reference evidence="3 4" key="1">
    <citation type="journal article" date="2015" name="Nature">
        <title>rRNA introns, odd ribosomes, and small enigmatic genomes across a large radiation of phyla.</title>
        <authorList>
            <person name="Brown C.T."/>
            <person name="Hug L.A."/>
            <person name="Thomas B.C."/>
            <person name="Sharon I."/>
            <person name="Castelle C.J."/>
            <person name="Singh A."/>
            <person name="Wilkins M.J."/>
            <person name="Williams K.H."/>
            <person name="Banfield J.F."/>
        </authorList>
    </citation>
    <scope>NUCLEOTIDE SEQUENCE [LARGE SCALE GENOMIC DNA]</scope>
</reference>